<comment type="caution">
    <text evidence="2">The sequence shown here is derived from an EMBL/GenBank/DDBJ whole genome shotgun (WGS) entry which is preliminary data.</text>
</comment>
<protein>
    <recommendedName>
        <fullName evidence="4">Cytochrome c-552/4 domain-containing protein</fullName>
    </recommendedName>
</protein>
<evidence type="ECO:0000313" key="3">
    <source>
        <dbReference type="Proteomes" id="UP000739538"/>
    </source>
</evidence>
<sequence length="294" mass="31583">MSHPSYPRLASTPSSPLVRSVGTLLTSVVFVGSALAAPAGDAAYGSKSYDDYEEASVCAECHVDIARQHEQAMMSQCFVHEWDEIEYFELALPHAEKVEKVAGVKAGCNGCHAPLAFLAGDIPPSRPEAGTRANEGTTCDLCHSVTGFEGDIPYNFNWISEPGETKQGPRPNRVSEYHGIAYNEFLSTAEFCGTCHNEKDPWGLWVKATHLEWKEGPYAAAGVTCQKCHMAASEGQSVDGGETLPDVRNHLFNGAHDNGKLIGSVEVRIHPEERSVKAGKTAKLAAVVLNAKAG</sequence>
<dbReference type="PANTHER" id="PTHR35038">
    <property type="entry name" value="DISSIMILATORY SULFITE REDUCTASE SIRA"/>
    <property type="match status" value="1"/>
</dbReference>
<dbReference type="EMBL" id="JAGQHS010000262">
    <property type="protein sequence ID" value="MCA9759090.1"/>
    <property type="molecule type" value="Genomic_DNA"/>
</dbReference>
<dbReference type="InterPro" id="IPR051829">
    <property type="entry name" value="Multiheme_Cytochr_ET"/>
</dbReference>
<evidence type="ECO:0000313" key="2">
    <source>
        <dbReference type="EMBL" id="MCA9759090.1"/>
    </source>
</evidence>
<proteinExistence type="predicted"/>
<dbReference type="AlphaFoldDB" id="A0A956NKZ6"/>
<dbReference type="Proteomes" id="UP000739538">
    <property type="component" value="Unassembled WGS sequence"/>
</dbReference>
<keyword evidence="1" id="KW-0732">Signal</keyword>
<gene>
    <name evidence="2" type="ORF">KDA27_25075</name>
</gene>
<dbReference type="Gene3D" id="1.10.1130.10">
    <property type="entry name" value="Flavocytochrome C3, Chain A"/>
    <property type="match status" value="1"/>
</dbReference>
<evidence type="ECO:0008006" key="4">
    <source>
        <dbReference type="Google" id="ProtNLM"/>
    </source>
</evidence>
<reference evidence="2" key="2">
    <citation type="journal article" date="2021" name="Microbiome">
        <title>Successional dynamics and alternative stable states in a saline activated sludge microbial community over 9 years.</title>
        <authorList>
            <person name="Wang Y."/>
            <person name="Ye J."/>
            <person name="Ju F."/>
            <person name="Liu L."/>
            <person name="Boyd J.A."/>
            <person name="Deng Y."/>
            <person name="Parks D.H."/>
            <person name="Jiang X."/>
            <person name="Yin X."/>
            <person name="Woodcroft B.J."/>
            <person name="Tyson G.W."/>
            <person name="Hugenholtz P."/>
            <person name="Polz M.F."/>
            <person name="Zhang T."/>
        </authorList>
    </citation>
    <scope>NUCLEOTIDE SEQUENCE</scope>
    <source>
        <strain evidence="2">HKST-UBA02</strain>
    </source>
</reference>
<dbReference type="InterPro" id="IPR036280">
    <property type="entry name" value="Multihaem_cyt_sf"/>
</dbReference>
<feature type="non-terminal residue" evidence="2">
    <location>
        <position position="294"/>
    </location>
</feature>
<accession>A0A956NKZ6</accession>
<reference evidence="2" key="1">
    <citation type="submission" date="2020-04" db="EMBL/GenBank/DDBJ databases">
        <authorList>
            <person name="Zhang T."/>
        </authorList>
    </citation>
    <scope>NUCLEOTIDE SEQUENCE</scope>
    <source>
        <strain evidence="2">HKST-UBA02</strain>
    </source>
</reference>
<organism evidence="2 3">
    <name type="scientific">Eiseniibacteriota bacterium</name>
    <dbReference type="NCBI Taxonomy" id="2212470"/>
    <lineage>
        <taxon>Bacteria</taxon>
        <taxon>Candidatus Eiseniibacteriota</taxon>
    </lineage>
</organism>
<dbReference type="SUPFAM" id="SSF48695">
    <property type="entry name" value="Multiheme cytochromes"/>
    <property type="match status" value="1"/>
</dbReference>
<name>A0A956NKZ6_UNCEI</name>
<evidence type="ECO:0000256" key="1">
    <source>
        <dbReference type="ARBA" id="ARBA00022729"/>
    </source>
</evidence>